<dbReference type="PANTHER" id="PTHR43350:SF2">
    <property type="entry name" value="GROES-LIKE ZINC-BINDING ALCOHOL DEHYDROGENASE FAMILY PROTEIN"/>
    <property type="match status" value="1"/>
</dbReference>
<evidence type="ECO:0000256" key="5">
    <source>
        <dbReference type="ARBA" id="ARBA00023002"/>
    </source>
</evidence>
<dbReference type="SMART" id="SM00829">
    <property type="entry name" value="PKS_ER"/>
    <property type="match status" value="1"/>
</dbReference>
<dbReference type="InterPro" id="IPR020843">
    <property type="entry name" value="ER"/>
</dbReference>
<sequence>MAEYPTSTRAIVTTPPKDGAPTWAMQDISLRDPSPNEVLVRIVASGVCHTDLAISMVPPEYGMLFPKVMGHEGGGVVEKIGAGITHVKPGDLVLLSFDFCGADDCYNCAGEKPGFCSRFNALNLMSEAGVYKNGAGEAVAGSFFGQSSFANFALVKERSALNVTGLVRSEDELKLFVPFGCGFQTGAGAVTETARVGDKDSIAVFGLGGVGMLAVIAAKIRNAKTIVAVDKVQSRLDIAKSVGATHTINTSNFADLKADLDKAIKEIVPQGTNFNIDTTGVLPIIEAGVTSLQGGGQLILIGIMNGLTLNVDLSDLLANGKTIRGCIEGNAKPAKFVPQLIQWYHEGKLPIEKLIKFYPADDFEKALGDVHAGTTIKPILTW</sequence>
<keyword evidence="5" id="KW-0560">Oxidoreductase</keyword>
<dbReference type="InterPro" id="IPR002328">
    <property type="entry name" value="ADH_Zn_CS"/>
</dbReference>
<evidence type="ECO:0000256" key="2">
    <source>
        <dbReference type="ARBA" id="ARBA00008072"/>
    </source>
</evidence>
<dbReference type="PROSITE" id="PS00059">
    <property type="entry name" value="ADH_ZINC"/>
    <property type="match status" value="1"/>
</dbReference>
<keyword evidence="4 6" id="KW-0862">Zinc</keyword>
<name>A0A6A6XGA8_9PLEO</name>
<evidence type="ECO:0000256" key="6">
    <source>
        <dbReference type="RuleBase" id="RU361277"/>
    </source>
</evidence>
<evidence type="ECO:0000313" key="8">
    <source>
        <dbReference type="EMBL" id="KAF2795278.1"/>
    </source>
</evidence>
<dbReference type="Gene3D" id="3.90.180.10">
    <property type="entry name" value="Medium-chain alcohol dehydrogenases, catalytic domain"/>
    <property type="match status" value="1"/>
</dbReference>
<dbReference type="GO" id="GO:0008270">
    <property type="term" value="F:zinc ion binding"/>
    <property type="evidence" value="ECO:0007669"/>
    <property type="project" value="InterPro"/>
</dbReference>
<dbReference type="SUPFAM" id="SSF51735">
    <property type="entry name" value="NAD(P)-binding Rossmann-fold domains"/>
    <property type="match status" value="1"/>
</dbReference>
<dbReference type="InterPro" id="IPR036291">
    <property type="entry name" value="NAD(P)-bd_dom_sf"/>
</dbReference>
<dbReference type="SUPFAM" id="SSF50129">
    <property type="entry name" value="GroES-like"/>
    <property type="match status" value="1"/>
</dbReference>
<dbReference type="Gene3D" id="3.40.50.720">
    <property type="entry name" value="NAD(P)-binding Rossmann-like Domain"/>
    <property type="match status" value="1"/>
</dbReference>
<dbReference type="Pfam" id="PF08240">
    <property type="entry name" value="ADH_N"/>
    <property type="match status" value="1"/>
</dbReference>
<organism evidence="8 9">
    <name type="scientific">Melanomma pulvis-pyrius CBS 109.77</name>
    <dbReference type="NCBI Taxonomy" id="1314802"/>
    <lineage>
        <taxon>Eukaryota</taxon>
        <taxon>Fungi</taxon>
        <taxon>Dikarya</taxon>
        <taxon>Ascomycota</taxon>
        <taxon>Pezizomycotina</taxon>
        <taxon>Dothideomycetes</taxon>
        <taxon>Pleosporomycetidae</taxon>
        <taxon>Pleosporales</taxon>
        <taxon>Melanommataceae</taxon>
        <taxon>Melanomma</taxon>
    </lineage>
</organism>
<gene>
    <name evidence="8" type="ORF">K505DRAFT_273601</name>
</gene>
<reference evidence="8" key="1">
    <citation type="journal article" date="2020" name="Stud. Mycol.">
        <title>101 Dothideomycetes genomes: a test case for predicting lifestyles and emergence of pathogens.</title>
        <authorList>
            <person name="Haridas S."/>
            <person name="Albert R."/>
            <person name="Binder M."/>
            <person name="Bloem J."/>
            <person name="Labutti K."/>
            <person name="Salamov A."/>
            <person name="Andreopoulos B."/>
            <person name="Baker S."/>
            <person name="Barry K."/>
            <person name="Bills G."/>
            <person name="Bluhm B."/>
            <person name="Cannon C."/>
            <person name="Castanera R."/>
            <person name="Culley D."/>
            <person name="Daum C."/>
            <person name="Ezra D."/>
            <person name="Gonzalez J."/>
            <person name="Henrissat B."/>
            <person name="Kuo A."/>
            <person name="Liang C."/>
            <person name="Lipzen A."/>
            <person name="Lutzoni F."/>
            <person name="Magnuson J."/>
            <person name="Mondo S."/>
            <person name="Nolan M."/>
            <person name="Ohm R."/>
            <person name="Pangilinan J."/>
            <person name="Park H.-J."/>
            <person name="Ramirez L."/>
            <person name="Alfaro M."/>
            <person name="Sun H."/>
            <person name="Tritt A."/>
            <person name="Yoshinaga Y."/>
            <person name="Zwiers L.-H."/>
            <person name="Turgeon B."/>
            <person name="Goodwin S."/>
            <person name="Spatafora J."/>
            <person name="Crous P."/>
            <person name="Grigoriev I."/>
        </authorList>
    </citation>
    <scope>NUCLEOTIDE SEQUENCE</scope>
    <source>
        <strain evidence="8">CBS 109.77</strain>
    </source>
</reference>
<keyword evidence="9" id="KW-1185">Reference proteome</keyword>
<dbReference type="InterPro" id="IPR011032">
    <property type="entry name" value="GroES-like_sf"/>
</dbReference>
<dbReference type="Proteomes" id="UP000799757">
    <property type="component" value="Unassembled WGS sequence"/>
</dbReference>
<dbReference type="Pfam" id="PF00107">
    <property type="entry name" value="ADH_zinc_N"/>
    <property type="match status" value="1"/>
</dbReference>
<accession>A0A6A6XGA8</accession>
<keyword evidence="3 6" id="KW-0479">Metal-binding</keyword>
<dbReference type="PANTHER" id="PTHR43350">
    <property type="entry name" value="NAD-DEPENDENT ALCOHOL DEHYDROGENASE"/>
    <property type="match status" value="1"/>
</dbReference>
<dbReference type="AlphaFoldDB" id="A0A6A6XGA8"/>
<dbReference type="GO" id="GO:0016491">
    <property type="term" value="F:oxidoreductase activity"/>
    <property type="evidence" value="ECO:0007669"/>
    <property type="project" value="UniProtKB-KW"/>
</dbReference>
<dbReference type="CDD" id="cd08278">
    <property type="entry name" value="benzyl_alcohol_DH"/>
    <property type="match status" value="1"/>
</dbReference>
<protein>
    <submittedName>
        <fullName evidence="8">NAD(P)-binding protein</fullName>
    </submittedName>
</protein>
<dbReference type="InterPro" id="IPR013154">
    <property type="entry name" value="ADH-like_N"/>
</dbReference>
<proteinExistence type="inferred from homology"/>
<dbReference type="EMBL" id="MU001864">
    <property type="protein sequence ID" value="KAF2795278.1"/>
    <property type="molecule type" value="Genomic_DNA"/>
</dbReference>
<comment type="cofactor">
    <cofactor evidence="1 6">
        <name>Zn(2+)</name>
        <dbReference type="ChEBI" id="CHEBI:29105"/>
    </cofactor>
</comment>
<evidence type="ECO:0000256" key="3">
    <source>
        <dbReference type="ARBA" id="ARBA00022723"/>
    </source>
</evidence>
<evidence type="ECO:0000259" key="7">
    <source>
        <dbReference type="SMART" id="SM00829"/>
    </source>
</evidence>
<comment type="similarity">
    <text evidence="2 6">Belongs to the zinc-containing alcohol dehydrogenase family.</text>
</comment>
<feature type="domain" description="Enoyl reductase (ER)" evidence="7">
    <location>
        <begin position="19"/>
        <end position="380"/>
    </location>
</feature>
<dbReference type="OrthoDB" id="1560166at2759"/>
<evidence type="ECO:0000313" key="9">
    <source>
        <dbReference type="Proteomes" id="UP000799757"/>
    </source>
</evidence>
<evidence type="ECO:0000256" key="4">
    <source>
        <dbReference type="ARBA" id="ARBA00022833"/>
    </source>
</evidence>
<dbReference type="InterPro" id="IPR013149">
    <property type="entry name" value="ADH-like_C"/>
</dbReference>
<evidence type="ECO:0000256" key="1">
    <source>
        <dbReference type="ARBA" id="ARBA00001947"/>
    </source>
</evidence>